<dbReference type="Proteomes" id="UP000031552">
    <property type="component" value="Unassembled WGS sequence"/>
</dbReference>
<dbReference type="AlphaFoldDB" id="A0A090CZ83"/>
<gene>
    <name evidence="1" type="ORF">CSEC_1423</name>
</gene>
<dbReference type="STRING" id="1437425.CSEC_1423"/>
<dbReference type="eggNOG" id="ENOG5033I8U">
    <property type="taxonomic scope" value="Bacteria"/>
</dbReference>
<organism evidence="1 2">
    <name type="scientific">Candidatus Criblamydia sequanensis CRIB-18</name>
    <dbReference type="NCBI Taxonomy" id="1437425"/>
    <lineage>
        <taxon>Bacteria</taxon>
        <taxon>Pseudomonadati</taxon>
        <taxon>Chlamydiota</taxon>
        <taxon>Chlamydiia</taxon>
        <taxon>Parachlamydiales</taxon>
        <taxon>Candidatus Criblamydiaceae</taxon>
        <taxon>Candidatus Criblamydia</taxon>
    </lineage>
</organism>
<evidence type="ECO:0000313" key="2">
    <source>
        <dbReference type="Proteomes" id="UP000031552"/>
    </source>
</evidence>
<dbReference type="EMBL" id="CCEJ010000007">
    <property type="protein sequence ID" value="CDR34242.1"/>
    <property type="molecule type" value="Genomic_DNA"/>
</dbReference>
<accession>A0A090CZ83</accession>
<protein>
    <submittedName>
        <fullName evidence="1">Secreted protein</fullName>
    </submittedName>
</protein>
<name>A0A090CZ83_9BACT</name>
<keyword evidence="2" id="KW-1185">Reference proteome</keyword>
<evidence type="ECO:0000313" key="1">
    <source>
        <dbReference type="EMBL" id="CDR34242.1"/>
    </source>
</evidence>
<reference evidence="1" key="1">
    <citation type="submission" date="2013-12" db="EMBL/GenBank/DDBJ databases">
        <authorList>
            <person name="Linke B."/>
        </authorList>
    </citation>
    <scope>NUCLEOTIDE SEQUENCE [LARGE SCALE GENOMIC DNA]</scope>
    <source>
        <strain evidence="1">CRIB-18</strain>
    </source>
</reference>
<proteinExistence type="predicted"/>
<sequence length="182" mass="21352">MMIKIVTAFFFILTIPKLMSQLPLEKNYIYVVARIEKNFEDKILKKYHLRCIGSGGYLMYNVKSLELAFQHKGVLNKNDLRKLLIELTSQYLEDINSNEEIRPYLENYPFTPKNVDITIYLIDLHKQEIFYPNICIAESSYGTIRFKTVDEANPIAPFYTTEKETYEEALEKLKQCNEVPSS</sequence>
<reference evidence="1" key="2">
    <citation type="submission" date="2014-09" db="EMBL/GenBank/DDBJ databases">
        <title>Criblamydia sequanensis harbors a mega-plasmid encoding arsenite resistance.</title>
        <authorList>
            <person name="Bertelli C."/>
            <person name="Goesmann A."/>
            <person name="Greub G."/>
        </authorList>
    </citation>
    <scope>NUCLEOTIDE SEQUENCE [LARGE SCALE GENOMIC DNA]</scope>
    <source>
        <strain evidence="1">CRIB-18</strain>
    </source>
</reference>
<comment type="caution">
    <text evidence="1">The sequence shown here is derived from an EMBL/GenBank/DDBJ whole genome shotgun (WGS) entry which is preliminary data.</text>
</comment>